<dbReference type="Proteomes" id="UP000789342">
    <property type="component" value="Unassembled WGS sequence"/>
</dbReference>
<keyword evidence="9" id="KW-0460">Magnesium</keyword>
<evidence type="ECO:0000256" key="10">
    <source>
        <dbReference type="ARBA" id="ARBA00022989"/>
    </source>
</evidence>
<dbReference type="AlphaFoldDB" id="A0A9N9IYT8"/>
<organism evidence="13 14">
    <name type="scientific">Acaulospora morrowiae</name>
    <dbReference type="NCBI Taxonomy" id="94023"/>
    <lineage>
        <taxon>Eukaryota</taxon>
        <taxon>Fungi</taxon>
        <taxon>Fungi incertae sedis</taxon>
        <taxon>Mucoromycota</taxon>
        <taxon>Glomeromycotina</taxon>
        <taxon>Glomeromycetes</taxon>
        <taxon>Diversisporales</taxon>
        <taxon>Acaulosporaceae</taxon>
        <taxon>Acaulospora</taxon>
    </lineage>
</organism>
<comment type="cofactor">
    <cofactor evidence="1">
        <name>Mg(2+)</name>
        <dbReference type="ChEBI" id="CHEBI:18420"/>
    </cofactor>
</comment>
<keyword evidence="6" id="KW-0808">Transferase</keyword>
<dbReference type="Gene3D" id="3.40.1180.10">
    <property type="entry name" value="Decaprenyl diphosphate synthase-like"/>
    <property type="match status" value="1"/>
</dbReference>
<evidence type="ECO:0000256" key="5">
    <source>
        <dbReference type="ARBA" id="ARBA00012596"/>
    </source>
</evidence>
<evidence type="ECO:0000256" key="4">
    <source>
        <dbReference type="ARBA" id="ARBA00005432"/>
    </source>
</evidence>
<evidence type="ECO:0000313" key="13">
    <source>
        <dbReference type="EMBL" id="CAG8756895.1"/>
    </source>
</evidence>
<evidence type="ECO:0000256" key="3">
    <source>
        <dbReference type="ARBA" id="ARBA00004922"/>
    </source>
</evidence>
<dbReference type="InterPro" id="IPR036424">
    <property type="entry name" value="UPP_synth-like_sf"/>
</dbReference>
<sequence length="197" mass="22502">RTKVVPVEFLSCYDLPVNPPAAIPNTGRLKQNAKLLQSHINRISHRFFVREIPPSMRVTTLDESTMHAHLESEDLSQPDLQVNLVSREDGRMRIVETTKSLAKEVIEGRFKSDDLDIGELDRRLSVPKFPEPQLLILFSPNVDIDGFPPWHIYLTEIFASLSWIIRFDLSSQLLKEMTDTLSLRDTLEGHSGWVTAI</sequence>
<dbReference type="GO" id="GO:1904423">
    <property type="term" value="C:dehydrodolichyl diphosphate synthase complex"/>
    <property type="evidence" value="ECO:0007669"/>
    <property type="project" value="InterPro"/>
</dbReference>
<accession>A0A9N9IYT8</accession>
<dbReference type="GO" id="GO:0045547">
    <property type="term" value="F:ditrans,polycis-polyprenyl diphosphate synthase [(2E,6E)-farnesyl diphosphate specific] activity"/>
    <property type="evidence" value="ECO:0007669"/>
    <property type="project" value="UniProtKB-EC"/>
</dbReference>
<evidence type="ECO:0000256" key="7">
    <source>
        <dbReference type="ARBA" id="ARBA00022692"/>
    </source>
</evidence>
<keyword evidence="11" id="KW-0472">Membrane</keyword>
<evidence type="ECO:0000256" key="12">
    <source>
        <dbReference type="ARBA" id="ARBA00047353"/>
    </source>
</evidence>
<gene>
    <name evidence="13" type="ORF">AMORRO_LOCUS15659</name>
</gene>
<evidence type="ECO:0000256" key="11">
    <source>
        <dbReference type="ARBA" id="ARBA00023136"/>
    </source>
</evidence>
<dbReference type="PANTHER" id="PTHR21528">
    <property type="entry name" value="DEHYDRODOLICHYL DIPHOSPHATE SYNTHASE COMPLEX SUBUNIT NUS1"/>
    <property type="match status" value="1"/>
</dbReference>
<name>A0A9N9IYT8_9GLOM</name>
<keyword evidence="7" id="KW-0812">Transmembrane</keyword>
<comment type="pathway">
    <text evidence="3">Protein modification; protein glycosylation.</text>
</comment>
<reference evidence="13" key="1">
    <citation type="submission" date="2021-06" db="EMBL/GenBank/DDBJ databases">
        <authorList>
            <person name="Kallberg Y."/>
            <person name="Tangrot J."/>
            <person name="Rosling A."/>
        </authorList>
    </citation>
    <scope>NUCLEOTIDE SEQUENCE</scope>
    <source>
        <strain evidence="13">CL551</strain>
    </source>
</reference>
<feature type="non-terminal residue" evidence="13">
    <location>
        <position position="197"/>
    </location>
</feature>
<dbReference type="PANTHER" id="PTHR21528:SF0">
    <property type="entry name" value="DEHYDRODOLICHYL DIPHOSPHATE SYNTHASE COMPLEX SUBUNIT NUS1"/>
    <property type="match status" value="1"/>
</dbReference>
<comment type="similarity">
    <text evidence="4">Belongs to the UPP synthase family.</text>
</comment>
<evidence type="ECO:0000256" key="9">
    <source>
        <dbReference type="ARBA" id="ARBA00022842"/>
    </source>
</evidence>
<evidence type="ECO:0000256" key="6">
    <source>
        <dbReference type="ARBA" id="ARBA00022679"/>
    </source>
</evidence>
<evidence type="ECO:0000256" key="1">
    <source>
        <dbReference type="ARBA" id="ARBA00001946"/>
    </source>
</evidence>
<dbReference type="SUPFAM" id="SSF64005">
    <property type="entry name" value="Undecaprenyl diphosphate synthase"/>
    <property type="match status" value="1"/>
</dbReference>
<evidence type="ECO:0000256" key="8">
    <source>
        <dbReference type="ARBA" id="ARBA00022824"/>
    </source>
</evidence>
<protein>
    <recommendedName>
        <fullName evidence="5">ditrans,polycis-polyprenyl diphosphate synthase [(2E,6E)-farnesyldiphosphate specific]</fullName>
        <ecNumber evidence="5">2.5.1.87</ecNumber>
    </recommendedName>
</protein>
<keyword evidence="14" id="KW-1185">Reference proteome</keyword>
<keyword evidence="8" id="KW-0256">Endoplasmic reticulum</keyword>
<evidence type="ECO:0000313" key="14">
    <source>
        <dbReference type="Proteomes" id="UP000789342"/>
    </source>
</evidence>
<comment type="caution">
    <text evidence="13">The sequence shown here is derived from an EMBL/GenBank/DDBJ whole genome shotgun (WGS) entry which is preliminary data.</text>
</comment>
<dbReference type="OrthoDB" id="19639at2759"/>
<dbReference type="EMBL" id="CAJVPV010038554">
    <property type="protein sequence ID" value="CAG8756895.1"/>
    <property type="molecule type" value="Genomic_DNA"/>
</dbReference>
<comment type="subcellular location">
    <subcellularLocation>
        <location evidence="2">Endoplasmic reticulum membrane</location>
    </subcellularLocation>
</comment>
<feature type="non-terminal residue" evidence="13">
    <location>
        <position position="1"/>
    </location>
</feature>
<dbReference type="EC" id="2.5.1.87" evidence="5"/>
<dbReference type="InterPro" id="IPR038887">
    <property type="entry name" value="Nus1/NgBR"/>
</dbReference>
<keyword evidence="10" id="KW-1133">Transmembrane helix</keyword>
<dbReference type="GO" id="GO:0005789">
    <property type="term" value="C:endoplasmic reticulum membrane"/>
    <property type="evidence" value="ECO:0007669"/>
    <property type="project" value="UniProtKB-SubCell"/>
</dbReference>
<proteinExistence type="inferred from homology"/>
<comment type="catalytic activity">
    <reaction evidence="12">
        <text>n isopentenyl diphosphate + (2E,6E)-farnesyl diphosphate = a di-trans,poly-cis-polyprenyl diphosphate + n diphosphate</text>
        <dbReference type="Rhea" id="RHEA:53008"/>
        <dbReference type="Rhea" id="RHEA-COMP:19494"/>
        <dbReference type="ChEBI" id="CHEBI:33019"/>
        <dbReference type="ChEBI" id="CHEBI:128769"/>
        <dbReference type="ChEBI" id="CHEBI:136960"/>
        <dbReference type="ChEBI" id="CHEBI:175763"/>
        <dbReference type="EC" id="2.5.1.87"/>
    </reaction>
</comment>
<evidence type="ECO:0000256" key="2">
    <source>
        <dbReference type="ARBA" id="ARBA00004586"/>
    </source>
</evidence>